<dbReference type="GO" id="GO:0005829">
    <property type="term" value="C:cytosol"/>
    <property type="evidence" value="ECO:0007669"/>
    <property type="project" value="TreeGrafter"/>
</dbReference>
<reference evidence="8" key="1">
    <citation type="submission" date="2025-08" db="UniProtKB">
        <authorList>
            <consortium name="Ensembl"/>
        </authorList>
    </citation>
    <scope>IDENTIFICATION</scope>
</reference>
<dbReference type="PROSITE" id="PS50011">
    <property type="entry name" value="PROTEIN_KINASE_DOM"/>
    <property type="match status" value="1"/>
</dbReference>
<name>A0A8C7HFI4_ONCKI</name>
<proteinExistence type="predicted"/>
<protein>
    <recommendedName>
        <fullName evidence="1">non-specific serine/threonine protein kinase</fullName>
        <ecNumber evidence="1">2.7.11.1</ecNumber>
    </recommendedName>
</protein>
<dbReference type="InterPro" id="IPR022708">
    <property type="entry name" value="Atg1-like_tMIT"/>
</dbReference>
<dbReference type="InterPro" id="IPR011009">
    <property type="entry name" value="Kinase-like_dom_sf"/>
</dbReference>
<dbReference type="InterPro" id="IPR045269">
    <property type="entry name" value="Atg1-like"/>
</dbReference>
<gene>
    <name evidence="8" type="primary">ulk1a</name>
</gene>
<dbReference type="Pfam" id="PF21127">
    <property type="entry name" value="ATG1-like_MIT2"/>
    <property type="match status" value="1"/>
</dbReference>
<sequence length="623" mass="69634">METIGKFEFNRKDLIGHGAFAVVFKGRHKERHDMEVAVKCINKKNLAKSHSLLGKEIKILKELKHENIVGLLDFQEMAGCVYLVMEYCNGGDLAEYLHSKATLSEDTIRIFLQQIAGAMKVLKEKGILHRDLKPQNILLCHPEGRKSSPNNTCIKIADFGFARHLQCNTMAATLCGSPMYMAPEVIMSQNYDAKADLWSIGTIVYQCLTGKAPFQTSVHLRHLLLGLLQRNHKERMDFVFLQAFTVCVSLQPPLWSRKTGASLLPSGPGGAVLIHRRLSAGGAKPYQPSPQVGTIPETPDRYSIIQHSHVVIFLIPDLPIIPTRTRTVSDLSHISRAAGKRKGPFKRSLSAGRLSDMMLKAAFGAQLLDGGSNESLPTERSMDTTGTRAPWANQGDWILSCGKYIQWHTDGLRNLRFTLAFVHCVMEIASSKDTGLESETSEDAPDVSFLQQSLVADQISLLSREWGYAEQLVLYMKAAEYLSSALHTAMEDIKEGRLFPSSTVKQVMKKMNELYKSSVTSCRSLNARLQSFLLNKQRLMDHMSNITAEKLIYSHTVTMVQSAALDEMFHRGQAPIQRYHKALLLMEGLSLTITEQVDIDNISKCKQCIERRLLSALQTAQCD</sequence>
<dbReference type="Gene3D" id="1.10.510.10">
    <property type="entry name" value="Transferase(Phosphotransferase) domain 1"/>
    <property type="match status" value="1"/>
</dbReference>
<evidence type="ECO:0000256" key="6">
    <source>
        <dbReference type="PROSITE-ProRule" id="PRU10141"/>
    </source>
</evidence>
<dbReference type="Pfam" id="PF12063">
    <property type="entry name" value="ATG1-like_MIT1"/>
    <property type="match status" value="1"/>
</dbReference>
<keyword evidence="5 6" id="KW-0067">ATP-binding</keyword>
<dbReference type="PANTHER" id="PTHR24348:SF19">
    <property type="entry name" value="SERINE_THREONINE-PROTEIN KINASE ULK1"/>
    <property type="match status" value="1"/>
</dbReference>
<keyword evidence="9" id="KW-1185">Reference proteome</keyword>
<dbReference type="PROSITE" id="PS00107">
    <property type="entry name" value="PROTEIN_KINASE_ATP"/>
    <property type="match status" value="1"/>
</dbReference>
<organism evidence="8 9">
    <name type="scientific">Oncorhynchus kisutch</name>
    <name type="common">Coho salmon</name>
    <name type="synonym">Salmo kisutch</name>
    <dbReference type="NCBI Taxonomy" id="8019"/>
    <lineage>
        <taxon>Eukaryota</taxon>
        <taxon>Metazoa</taxon>
        <taxon>Chordata</taxon>
        <taxon>Craniata</taxon>
        <taxon>Vertebrata</taxon>
        <taxon>Euteleostomi</taxon>
        <taxon>Actinopterygii</taxon>
        <taxon>Neopterygii</taxon>
        <taxon>Teleostei</taxon>
        <taxon>Protacanthopterygii</taxon>
        <taxon>Salmoniformes</taxon>
        <taxon>Salmonidae</taxon>
        <taxon>Salmoninae</taxon>
        <taxon>Oncorhynchus</taxon>
    </lineage>
</organism>
<dbReference type="GO" id="GO:0000422">
    <property type="term" value="P:autophagy of mitochondrion"/>
    <property type="evidence" value="ECO:0007669"/>
    <property type="project" value="TreeGrafter"/>
</dbReference>
<dbReference type="PANTHER" id="PTHR24348">
    <property type="entry name" value="SERINE/THREONINE-PROTEIN KINASE UNC-51-RELATED"/>
    <property type="match status" value="1"/>
</dbReference>
<dbReference type="GO" id="GO:0005776">
    <property type="term" value="C:autophagosome"/>
    <property type="evidence" value="ECO:0007669"/>
    <property type="project" value="TreeGrafter"/>
</dbReference>
<keyword evidence="4" id="KW-0418">Kinase</keyword>
<evidence type="ECO:0000259" key="7">
    <source>
        <dbReference type="PROSITE" id="PS50011"/>
    </source>
</evidence>
<dbReference type="Gene3D" id="3.30.200.20">
    <property type="entry name" value="Phosphorylase Kinase, domain 1"/>
    <property type="match status" value="1"/>
</dbReference>
<dbReference type="Proteomes" id="UP000694557">
    <property type="component" value="Unassembled WGS sequence"/>
</dbReference>
<dbReference type="Ensembl" id="ENSOKIT00005058056.1">
    <property type="protein sequence ID" value="ENSOKIP00005054704.1"/>
    <property type="gene ID" value="ENSOKIG00005023245.1"/>
</dbReference>
<dbReference type="GO" id="GO:0004674">
    <property type="term" value="F:protein serine/threonine kinase activity"/>
    <property type="evidence" value="ECO:0007669"/>
    <property type="project" value="UniProtKB-EC"/>
</dbReference>
<dbReference type="InterPro" id="IPR000719">
    <property type="entry name" value="Prot_kinase_dom"/>
</dbReference>
<dbReference type="InterPro" id="IPR048941">
    <property type="entry name" value="ATG1-like_MIT2"/>
</dbReference>
<dbReference type="GO" id="GO:0034045">
    <property type="term" value="C:phagophore assembly site membrane"/>
    <property type="evidence" value="ECO:0007669"/>
    <property type="project" value="TreeGrafter"/>
</dbReference>
<dbReference type="GO" id="GO:0010508">
    <property type="term" value="P:positive regulation of autophagy"/>
    <property type="evidence" value="ECO:0007669"/>
    <property type="project" value="TreeGrafter"/>
</dbReference>
<dbReference type="SUPFAM" id="SSF56112">
    <property type="entry name" value="Protein kinase-like (PK-like)"/>
    <property type="match status" value="1"/>
</dbReference>
<dbReference type="Pfam" id="PF00069">
    <property type="entry name" value="Pkinase"/>
    <property type="match status" value="1"/>
</dbReference>
<evidence type="ECO:0000256" key="1">
    <source>
        <dbReference type="ARBA" id="ARBA00012513"/>
    </source>
</evidence>
<reference evidence="8" key="2">
    <citation type="submission" date="2025-09" db="UniProtKB">
        <authorList>
            <consortium name="Ensembl"/>
        </authorList>
    </citation>
    <scope>IDENTIFICATION</scope>
</reference>
<evidence type="ECO:0000256" key="2">
    <source>
        <dbReference type="ARBA" id="ARBA00022679"/>
    </source>
</evidence>
<dbReference type="InterPro" id="IPR008271">
    <property type="entry name" value="Ser/Thr_kinase_AS"/>
</dbReference>
<dbReference type="SMART" id="SM00220">
    <property type="entry name" value="S_TKc"/>
    <property type="match status" value="1"/>
</dbReference>
<dbReference type="GO" id="GO:0048671">
    <property type="term" value="P:negative regulation of collateral sprouting"/>
    <property type="evidence" value="ECO:0007669"/>
    <property type="project" value="TreeGrafter"/>
</dbReference>
<dbReference type="AlphaFoldDB" id="A0A8C7HFI4"/>
<dbReference type="GO" id="GO:0061709">
    <property type="term" value="P:reticulophagy"/>
    <property type="evidence" value="ECO:0007669"/>
    <property type="project" value="TreeGrafter"/>
</dbReference>
<evidence type="ECO:0000256" key="5">
    <source>
        <dbReference type="ARBA" id="ARBA00022840"/>
    </source>
</evidence>
<evidence type="ECO:0000256" key="3">
    <source>
        <dbReference type="ARBA" id="ARBA00022741"/>
    </source>
</evidence>
<dbReference type="InterPro" id="IPR017441">
    <property type="entry name" value="Protein_kinase_ATP_BS"/>
</dbReference>
<evidence type="ECO:0000313" key="9">
    <source>
        <dbReference type="Proteomes" id="UP000694557"/>
    </source>
</evidence>
<feature type="binding site" evidence="6">
    <location>
        <position position="39"/>
    </location>
    <ligand>
        <name>ATP</name>
        <dbReference type="ChEBI" id="CHEBI:30616"/>
    </ligand>
</feature>
<dbReference type="GO" id="GO:0042594">
    <property type="term" value="P:response to starvation"/>
    <property type="evidence" value="ECO:0007669"/>
    <property type="project" value="TreeGrafter"/>
</dbReference>
<feature type="domain" description="Protein kinase" evidence="7">
    <location>
        <begin position="9"/>
        <end position="254"/>
    </location>
</feature>
<dbReference type="GeneTree" id="ENSGT00940000156664"/>
<dbReference type="GO" id="GO:0005524">
    <property type="term" value="F:ATP binding"/>
    <property type="evidence" value="ECO:0007669"/>
    <property type="project" value="UniProtKB-UniRule"/>
</dbReference>
<dbReference type="EC" id="2.7.11.1" evidence="1"/>
<evidence type="ECO:0000313" key="8">
    <source>
        <dbReference type="Ensembl" id="ENSOKIP00005054704.1"/>
    </source>
</evidence>
<evidence type="ECO:0000256" key="4">
    <source>
        <dbReference type="ARBA" id="ARBA00022777"/>
    </source>
</evidence>
<dbReference type="FunFam" id="3.30.200.20:FF:000149">
    <property type="entry name" value="serine/threonine-protein kinase unc-51 isoform X1"/>
    <property type="match status" value="1"/>
</dbReference>
<keyword evidence="3 6" id="KW-0547">Nucleotide-binding</keyword>
<dbReference type="PROSITE" id="PS00108">
    <property type="entry name" value="PROTEIN_KINASE_ST"/>
    <property type="match status" value="1"/>
</dbReference>
<accession>A0A8C7HFI4</accession>
<dbReference type="FunFam" id="1.10.510.10:FF:000571">
    <property type="entry name" value="Maternal embryonic leucine zipper kinase"/>
    <property type="match status" value="1"/>
</dbReference>
<dbReference type="GO" id="GO:0034727">
    <property type="term" value="P:piecemeal microautophagy of the nucleus"/>
    <property type="evidence" value="ECO:0007669"/>
    <property type="project" value="TreeGrafter"/>
</dbReference>
<keyword evidence="2" id="KW-0808">Transferase</keyword>
<dbReference type="GO" id="GO:0000045">
    <property type="term" value="P:autophagosome assembly"/>
    <property type="evidence" value="ECO:0007669"/>
    <property type="project" value="TreeGrafter"/>
</dbReference>
<dbReference type="GO" id="GO:0048675">
    <property type="term" value="P:axon extension"/>
    <property type="evidence" value="ECO:0007669"/>
    <property type="project" value="TreeGrafter"/>
</dbReference>